<dbReference type="EMBL" id="JAAZON010000029">
    <property type="protein sequence ID" value="NMC61701.1"/>
    <property type="molecule type" value="Genomic_DNA"/>
</dbReference>
<sequence>MEIPPEMLSPEILKAMLEEFVLREGTDYGHDEYTLEEKVSQVRKQLKEGKLRIVFNEEDETFDLLRKY</sequence>
<dbReference type="Proteomes" id="UP000524246">
    <property type="component" value="Unassembled WGS sequence"/>
</dbReference>
<dbReference type="InterPro" id="IPR036685">
    <property type="entry name" value="YehU-like_sf"/>
</dbReference>
<protein>
    <submittedName>
        <fullName evidence="2">YheU family protein</fullName>
    </submittedName>
</protein>
<dbReference type="SUPFAM" id="SSF118001">
    <property type="entry name" value="YehU-like"/>
    <property type="match status" value="1"/>
</dbReference>
<proteinExistence type="inferred from homology"/>
<reference evidence="2 3" key="1">
    <citation type="journal article" date="2020" name="Biotechnol. Biofuels">
        <title>New insights from the biogas microbiome by comprehensive genome-resolved metagenomics of nearly 1600 species originating from multiple anaerobic digesters.</title>
        <authorList>
            <person name="Campanaro S."/>
            <person name="Treu L."/>
            <person name="Rodriguez-R L.M."/>
            <person name="Kovalovszki A."/>
            <person name="Ziels R.M."/>
            <person name="Maus I."/>
            <person name="Zhu X."/>
            <person name="Kougias P.G."/>
            <person name="Basile A."/>
            <person name="Luo G."/>
            <person name="Schluter A."/>
            <person name="Konstantinidis K.T."/>
            <person name="Angelidaki I."/>
        </authorList>
    </citation>
    <scope>NUCLEOTIDE SEQUENCE [LARGE SCALE GENOMIC DNA]</scope>
    <source>
        <strain evidence="2">AS27yjCOA_65</strain>
    </source>
</reference>
<comment type="similarity">
    <text evidence="1">Belongs to the UPF0270 family.</text>
</comment>
<dbReference type="InterPro" id="IPR010648">
    <property type="entry name" value="UPF0270"/>
</dbReference>
<evidence type="ECO:0000256" key="1">
    <source>
        <dbReference type="ARBA" id="ARBA00006450"/>
    </source>
</evidence>
<dbReference type="Pfam" id="PF06794">
    <property type="entry name" value="UPF0270"/>
    <property type="match status" value="1"/>
</dbReference>
<organism evidence="2 3">
    <name type="scientific">SAR324 cluster bacterium</name>
    <dbReference type="NCBI Taxonomy" id="2024889"/>
    <lineage>
        <taxon>Bacteria</taxon>
        <taxon>Deltaproteobacteria</taxon>
        <taxon>SAR324 cluster</taxon>
    </lineage>
</organism>
<accession>A0A7X9FP42</accession>
<dbReference type="AlphaFoldDB" id="A0A7X9FP42"/>
<name>A0A7X9FP42_9DELT</name>
<comment type="caution">
    <text evidence="2">The sequence shown here is derived from an EMBL/GenBank/DDBJ whole genome shotgun (WGS) entry which is preliminary data.</text>
</comment>
<dbReference type="Gene3D" id="1.10.10.610">
    <property type="entry name" value="YehU-like"/>
    <property type="match status" value="1"/>
</dbReference>
<evidence type="ECO:0000313" key="3">
    <source>
        <dbReference type="Proteomes" id="UP000524246"/>
    </source>
</evidence>
<gene>
    <name evidence="2" type="ORF">GYA55_00890</name>
</gene>
<evidence type="ECO:0000313" key="2">
    <source>
        <dbReference type="EMBL" id="NMC61701.1"/>
    </source>
</evidence>